<dbReference type="InterPro" id="IPR003702">
    <property type="entry name" value="ActCoA_hydro_N"/>
</dbReference>
<name>A0A264W4G4_9BACL</name>
<evidence type="ECO:0000313" key="6">
    <source>
        <dbReference type="Proteomes" id="UP000217065"/>
    </source>
</evidence>
<comment type="similarity">
    <text evidence="1">Belongs to the acetyl-CoA hydrolase/transferase family.</text>
</comment>
<sequence>MTKELTAQQIIDLIPSQADIVFPLTNGEPNRLLDIMEAHQDKLSEVKIHQLLPLKKRAYMANETAAHLKHVSYFLSGANRAEFHQGMTDLMPNNFHEVTRILRKVSRNMMVMAVVSPLDEFGYFSLGTQADIVSEFIGKVPFIVEVNEHMPRTFGQNQIHISQVEGYVVNHQPLVSDEPAPISEMDMKIASFVAERIQDGDTLQIGIGGIPNAVVSQLKTHRHLGIHTEMFVDGIIDLVEAGAVDGTRKFTNQGKMIATFAHGSQRLYDFINGNPALEFLPVSMVNDPREIGKEENMISINATTEVDLFGQCASETVAGRYYSSTGGQADFARGVRFSKNGKGFITMSSTIKNGEMSRIKVALAPGSVVTTNKNDVDHIVTEYGVAEMFGRPLSERAEQLIAIAHPDFRDELHFEAKKLGLIL</sequence>
<proteinExistence type="inferred from homology"/>
<dbReference type="PANTHER" id="PTHR21432">
    <property type="entry name" value="ACETYL-COA HYDROLASE-RELATED"/>
    <property type="match status" value="1"/>
</dbReference>
<dbReference type="Pfam" id="PF02550">
    <property type="entry name" value="AcetylCoA_hydro"/>
    <property type="match status" value="1"/>
</dbReference>
<dbReference type="RefSeq" id="WP_094943176.1">
    <property type="nucleotide sequence ID" value="NZ_NOKQ01000217.1"/>
</dbReference>
<comment type="caution">
    <text evidence="5">The sequence shown here is derived from an EMBL/GenBank/DDBJ whole genome shotgun (WGS) entry which is preliminary data.</text>
</comment>
<dbReference type="Gene3D" id="3.40.1080.20">
    <property type="entry name" value="Acetyl-CoA hydrolase/transferase C-terminal domain"/>
    <property type="match status" value="1"/>
</dbReference>
<gene>
    <name evidence="5" type="ORF">CF394_09235</name>
</gene>
<dbReference type="OrthoDB" id="9801795at2"/>
<dbReference type="GO" id="GO:0008775">
    <property type="term" value="F:acetate CoA-transferase activity"/>
    <property type="evidence" value="ECO:0007669"/>
    <property type="project" value="InterPro"/>
</dbReference>
<evidence type="ECO:0000256" key="1">
    <source>
        <dbReference type="ARBA" id="ARBA00009632"/>
    </source>
</evidence>
<keyword evidence="6" id="KW-1185">Reference proteome</keyword>
<evidence type="ECO:0000259" key="3">
    <source>
        <dbReference type="Pfam" id="PF02550"/>
    </source>
</evidence>
<dbReference type="InterPro" id="IPR038460">
    <property type="entry name" value="AcetylCoA_hyd_C_sf"/>
</dbReference>
<evidence type="ECO:0000259" key="4">
    <source>
        <dbReference type="Pfam" id="PF13336"/>
    </source>
</evidence>
<reference evidence="5 6" key="1">
    <citation type="submission" date="2017-07" db="EMBL/GenBank/DDBJ databases">
        <title>Tetzosporium hominis gen.nov. sp.nov.</title>
        <authorList>
            <person name="Tetz G."/>
            <person name="Tetz V."/>
        </authorList>
    </citation>
    <scope>NUCLEOTIDE SEQUENCE [LARGE SCALE GENOMIC DNA]</scope>
    <source>
        <strain evidence="5 6">VT-49</strain>
    </source>
</reference>
<protein>
    <submittedName>
        <fullName evidence="5">Propionyl-CoA--succinate CoA transferase</fullName>
    </submittedName>
</protein>
<dbReference type="InterPro" id="IPR037171">
    <property type="entry name" value="NagB/RpiA_transferase-like"/>
</dbReference>
<dbReference type="Proteomes" id="UP000217065">
    <property type="component" value="Unassembled WGS sequence"/>
</dbReference>
<dbReference type="SUPFAM" id="SSF100950">
    <property type="entry name" value="NagB/RpiA/CoA transferase-like"/>
    <property type="match status" value="2"/>
</dbReference>
<dbReference type="Pfam" id="PF13336">
    <property type="entry name" value="AcetylCoA_hyd_C"/>
    <property type="match status" value="1"/>
</dbReference>
<dbReference type="Gene3D" id="3.40.1080.10">
    <property type="entry name" value="Glutaconate Coenzyme A-transferase"/>
    <property type="match status" value="1"/>
</dbReference>
<feature type="domain" description="Acetyl-CoA hydrolase/transferase N-terminal" evidence="3">
    <location>
        <begin position="37"/>
        <end position="172"/>
    </location>
</feature>
<dbReference type="InterPro" id="IPR046433">
    <property type="entry name" value="ActCoA_hydro"/>
</dbReference>
<dbReference type="EMBL" id="NOKQ01000217">
    <property type="protein sequence ID" value="OZS77927.1"/>
    <property type="molecule type" value="Genomic_DNA"/>
</dbReference>
<accession>A0A264W4G4</accession>
<dbReference type="AlphaFoldDB" id="A0A264W4G4"/>
<evidence type="ECO:0000256" key="2">
    <source>
        <dbReference type="ARBA" id="ARBA00022679"/>
    </source>
</evidence>
<dbReference type="PANTHER" id="PTHR21432:SF20">
    <property type="entry name" value="ACETYL-COA HYDROLASE"/>
    <property type="match status" value="1"/>
</dbReference>
<organism evidence="5 6">
    <name type="scientific">Tetzosporium hominis</name>
    <dbReference type="NCBI Taxonomy" id="2020506"/>
    <lineage>
        <taxon>Bacteria</taxon>
        <taxon>Bacillati</taxon>
        <taxon>Bacillota</taxon>
        <taxon>Bacilli</taxon>
        <taxon>Bacillales</taxon>
        <taxon>Caryophanaceae</taxon>
        <taxon>Tetzosporium</taxon>
    </lineage>
</organism>
<evidence type="ECO:0000313" key="5">
    <source>
        <dbReference type="EMBL" id="OZS77927.1"/>
    </source>
</evidence>
<dbReference type="Gene3D" id="3.30.750.70">
    <property type="entry name" value="4-hydroxybutyrate coenzyme like domains"/>
    <property type="match status" value="1"/>
</dbReference>
<keyword evidence="2 5" id="KW-0808">Transferase</keyword>
<dbReference type="InterPro" id="IPR026888">
    <property type="entry name" value="AcetylCoA_hyd_C"/>
</dbReference>
<feature type="domain" description="Acetyl-CoA hydrolase/transferase C-terminal" evidence="4">
    <location>
        <begin position="263"/>
        <end position="415"/>
    </location>
</feature>
<dbReference type="GO" id="GO:0006083">
    <property type="term" value="P:acetate metabolic process"/>
    <property type="evidence" value="ECO:0007669"/>
    <property type="project" value="InterPro"/>
</dbReference>